<dbReference type="Proteomes" id="UP000009186">
    <property type="component" value="Chromosome"/>
</dbReference>
<dbReference type="EMBL" id="FQ859183">
    <property type="protein sequence ID" value="CCB68920.1"/>
    <property type="molecule type" value="Genomic_DNA"/>
</dbReference>
<dbReference type="HOGENOM" id="CLU_645219_0_0_10"/>
<keyword evidence="2" id="KW-1185">Reference proteome</keyword>
<name>G2Z6S8_FLABF</name>
<sequence>MTETKKIFYNLFWQNKSCQNLFMLSKEELLETTTIGDGENAFSYSLPRITISNAQESGYNVHNTIKFRNETHNIFLDGSLNAKIEYFTPILEDFFDKHFRKSFEKLINDFDKKGLNLFFRAIKILTDAENREKHSIKFLKEYGFIGQNIETFKQIETNFERRLIPKKGNELINENTINTFFECIKFIKELYINHSYKKLYNTNQILVNTLNSEDNFTSRLKLFHLLYDNRIIAPSSEDAFIECSHCDPGTYKGVFQLRINPSKLKDLKCPVCSKEVTYFVPYQLHKEIYEIVKSKDGLLLDAYCNILESKKYRYKTNQHFLDDIEIDCIFKDSNYTYIVEAKMFKLNTTTNKLKNKIRKHFGKLINDVARLQKLQEFNGLFLKPILLVNVIDTNLIQEIEVELKEKNTELIAQNTRILNLNLIMK</sequence>
<gene>
    <name evidence="1" type="ordered locus">FBFL15_0816</name>
</gene>
<proteinExistence type="predicted"/>
<dbReference type="AlphaFoldDB" id="G2Z6S8"/>
<evidence type="ECO:0000313" key="2">
    <source>
        <dbReference type="Proteomes" id="UP000009186"/>
    </source>
</evidence>
<dbReference type="KEGG" id="fbr:FBFL15_0816"/>
<dbReference type="STRING" id="1034807.FBFL15_0816"/>
<protein>
    <submittedName>
        <fullName evidence="1">Uncharacterized protein</fullName>
    </submittedName>
</protein>
<organism evidence="1 2">
    <name type="scientific">Flavobacterium branchiophilum (strain FL-15)</name>
    <dbReference type="NCBI Taxonomy" id="1034807"/>
    <lineage>
        <taxon>Bacteria</taxon>
        <taxon>Pseudomonadati</taxon>
        <taxon>Bacteroidota</taxon>
        <taxon>Flavobacteriia</taxon>
        <taxon>Flavobacteriales</taxon>
        <taxon>Flavobacteriaceae</taxon>
        <taxon>Flavobacterium</taxon>
    </lineage>
</organism>
<evidence type="ECO:0000313" key="1">
    <source>
        <dbReference type="EMBL" id="CCB68920.1"/>
    </source>
</evidence>
<accession>G2Z6S8</accession>
<reference evidence="1 2" key="1">
    <citation type="journal article" date="2011" name="Appl. Environ. Microbiol.">
        <title>Complete genome sequence of the fish pathogen Flavobacterium branchiophilum.</title>
        <authorList>
            <consortium name="1:IP"/>
            <consortium name="Microbial Evolutionary Genomics,F-75015 Paris"/>
            <consortium name="France 2:CNRS"/>
            <consortium name="URA2171"/>
            <consortium name="F-75015 Paris,France 3:Unite de Virologie et Immunologie Mol."/>
            <consortium name="INRA,78352 Jouy en Josas Cedex"/>
            <consortium name="France. 4:Unite de Mathemathique"/>
            <consortium name="Informatique et Genome,INRA"/>
            <consortium name="78352 Jouy en Josas Cedex"/>
            <consortium name="France. 5:CEA/Genoscope"/>
            <consortium name="Evry"/>
            <consortium name="France"/>
            <person name="Touchon M."/>
            <person name="Barbier P."/>
            <person name="Bernardet J.F."/>
            <person name="Loux V."/>
            <person name="Vacherie B."/>
            <person name="Barbe V."/>
            <person name="Rocha E.P."/>
            <person name="Duchaud E."/>
        </authorList>
    </citation>
    <scope>NUCLEOTIDE SEQUENCE [LARGE SCALE GENOMIC DNA]</scope>
    <source>
        <strain evidence="1 2">FL-15</strain>
    </source>
</reference>